<dbReference type="SUPFAM" id="SSF82171">
    <property type="entry name" value="DPP6 N-terminal domain-like"/>
    <property type="match status" value="1"/>
</dbReference>
<protein>
    <recommendedName>
        <fullName evidence="3">Peptidase S9 prolyl oligopeptidase catalytic domain-containing protein</fullName>
    </recommendedName>
</protein>
<dbReference type="Gene3D" id="3.40.50.1820">
    <property type="entry name" value="alpha/beta hydrolase"/>
    <property type="match status" value="1"/>
</dbReference>
<dbReference type="EMBL" id="JBHSWI010000001">
    <property type="protein sequence ID" value="MFC6647119.1"/>
    <property type="molecule type" value="Genomic_DNA"/>
</dbReference>
<name>A0ABW1ZDD3_9BACT</name>
<dbReference type="RefSeq" id="WP_263370957.1">
    <property type="nucleotide sequence ID" value="NZ_JAGSYD010000002.1"/>
</dbReference>
<evidence type="ECO:0000313" key="2">
    <source>
        <dbReference type="Proteomes" id="UP001596391"/>
    </source>
</evidence>
<dbReference type="Gene3D" id="2.120.10.30">
    <property type="entry name" value="TolB, C-terminal domain"/>
    <property type="match status" value="1"/>
</dbReference>
<dbReference type="InterPro" id="IPR011042">
    <property type="entry name" value="6-blade_b-propeller_TolB-like"/>
</dbReference>
<dbReference type="InterPro" id="IPR029058">
    <property type="entry name" value="AB_hydrolase_fold"/>
</dbReference>
<sequence>MNTLAFLFLCAQSLNAQKHRFTVRDSIEMVTISDPAQVVQHPEVNFSPDGSKFLVVTTRGIVATSQIESDLLVYDVAEVTRYLTSSAVAQPPRPQHLATIRGTHRLLVDRPYAAVIAALRWSPDSRTVYFLGSDASGVRTLYRVGLQDPAPRAMNPKGVDVRSFELGSHHEVYFFGERIDEVARSTSELNGVPLYGSSRVVTGIPLQQLLFPQLENGMRPRRDSLWKADGRSAPKLIADANRLGGPSADNLSARTLAISPDSRHAVWLAPVSSIPSSWKDYDPLPMFEHLRFREGDAKQTSSFNYWRTRAYSIVDLRSGRSRPLLDAPSANGFGYSDKAVAMWSPDGTNVLVTNTFVPLSREDRSGRGHLPCVALSIEIATGSRQCLALTRDVQSRVNGEAQIPMHLISARYDRSVTNSILLVFARNGSKELIEERYVNGTKGWQKVSEVFHASAAQPLFVSVHQAMNQPPTLWVQKAEAPSDGSAKLLLDPNPQLRHVALGQARVYRWTDSSGRKWEGGLVLPVDYDPSHRYPLVIQTHGFAPHVFLADGWYPTAMAAFPLASAGIAVLQLGSNADHFVTPLELGDQLLGYQSAINHLVQDGIVDRQRVGIIGFSRTAWHVEGALVRDPRLFAAATIADGVDVSYTQYMLFGESNAGLAGEFDRINGAAPFGEGLHQWMDTAVGFELSKVKTPLRIETIGKMSLLGEWETYSSLRQQRKPVDLVFIPDGQHILQNPADRMSSQEGNVAWFCFWLLDRSESGHCPTVPAEEKLAWERMRDDQIHSSVLRTHTGTP</sequence>
<accession>A0ABW1ZDD3</accession>
<evidence type="ECO:0008006" key="3">
    <source>
        <dbReference type="Google" id="ProtNLM"/>
    </source>
</evidence>
<comment type="caution">
    <text evidence="1">The sequence shown here is derived from an EMBL/GenBank/DDBJ whole genome shotgun (WGS) entry which is preliminary data.</text>
</comment>
<reference evidence="2" key="1">
    <citation type="journal article" date="2019" name="Int. J. Syst. Evol. Microbiol.">
        <title>The Global Catalogue of Microorganisms (GCM) 10K type strain sequencing project: providing services to taxonomists for standard genome sequencing and annotation.</title>
        <authorList>
            <consortium name="The Broad Institute Genomics Platform"/>
            <consortium name="The Broad Institute Genome Sequencing Center for Infectious Disease"/>
            <person name="Wu L."/>
            <person name="Ma J."/>
        </authorList>
    </citation>
    <scope>NUCLEOTIDE SEQUENCE [LARGE SCALE GENOMIC DNA]</scope>
    <source>
        <strain evidence="2">CGMCC 1.16026</strain>
    </source>
</reference>
<proteinExistence type="predicted"/>
<organism evidence="1 2">
    <name type="scientific">Granulicella cerasi</name>
    <dbReference type="NCBI Taxonomy" id="741063"/>
    <lineage>
        <taxon>Bacteria</taxon>
        <taxon>Pseudomonadati</taxon>
        <taxon>Acidobacteriota</taxon>
        <taxon>Terriglobia</taxon>
        <taxon>Terriglobales</taxon>
        <taxon>Acidobacteriaceae</taxon>
        <taxon>Granulicella</taxon>
    </lineage>
</organism>
<keyword evidence="2" id="KW-1185">Reference proteome</keyword>
<evidence type="ECO:0000313" key="1">
    <source>
        <dbReference type="EMBL" id="MFC6647119.1"/>
    </source>
</evidence>
<gene>
    <name evidence="1" type="ORF">ACFQBQ_16365</name>
</gene>
<dbReference type="Proteomes" id="UP001596391">
    <property type="component" value="Unassembled WGS sequence"/>
</dbReference>
<dbReference type="SUPFAM" id="SSF53474">
    <property type="entry name" value="alpha/beta-Hydrolases"/>
    <property type="match status" value="1"/>
</dbReference>